<dbReference type="InterPro" id="IPR025447">
    <property type="entry name" value="DUF4192"/>
</dbReference>
<dbReference type="EMBL" id="CP035491">
    <property type="protein sequence ID" value="QAY74459.1"/>
    <property type="molecule type" value="Genomic_DNA"/>
</dbReference>
<gene>
    <name evidence="1" type="ORF">ET445_15130</name>
</gene>
<dbReference type="KEGG" id="agf:ET445_15130"/>
<accession>A0A4P6FIR0</accession>
<reference evidence="1 2" key="1">
    <citation type="submission" date="2019-01" db="EMBL/GenBank/DDBJ databases">
        <title>Genome sequencing of strain FW100M-8.</title>
        <authorList>
            <person name="Heo J."/>
            <person name="Kim S.-J."/>
            <person name="Kim J.-S."/>
            <person name="Hong S.-B."/>
            <person name="Kwon S.-W."/>
        </authorList>
    </citation>
    <scope>NUCLEOTIDE SEQUENCE [LARGE SCALE GENOMIC DNA]</scope>
    <source>
        <strain evidence="1 2">FW100M-8</strain>
    </source>
</reference>
<proteinExistence type="predicted"/>
<name>A0A4P6FIR0_9MICO</name>
<organism evidence="1 2">
    <name type="scientific">Agromyces protaetiae</name>
    <dbReference type="NCBI Taxonomy" id="2509455"/>
    <lineage>
        <taxon>Bacteria</taxon>
        <taxon>Bacillati</taxon>
        <taxon>Actinomycetota</taxon>
        <taxon>Actinomycetes</taxon>
        <taxon>Micrococcales</taxon>
        <taxon>Microbacteriaceae</taxon>
        <taxon>Agromyces</taxon>
    </lineage>
</organism>
<dbReference type="OrthoDB" id="4954868at2"/>
<protein>
    <submittedName>
        <fullName evidence="1">DUF4192 family protein</fullName>
    </submittedName>
</protein>
<sequence length="405" mass="43647">MSRRHARDMTTIIRAEAAHDFLALLPSLAGYRPARSLVAVAFSGNRTAGVIRFDLPAKVDDRQRLAERVVAMLCRLPDVDALVPVVYSDARYRGAAAAGERELLRRVADRADDAGFHVRDVLRVARDAWGSLLDAGTPAAGRSLALIDESPAAAHPVLRGRGIASPEGAAELPEVRPEEVAEVARVLALVDEEPGGLLDRLGDAADPVTFVERLVGDARSERKDESLVWTLSEAEASAWFVHLAERPAIRDAMMLQIGFGEEVGAVAMDDAFDTIDRAEEAGLSVDDFVRRETRRGGGGLATTIVVSNLMLGLTSERPDVERVERGLEHVKRAIALAPEAQRPPALCIAAWLSWSLGRGSAAWAFLERSAAIDPEHSMTALLSAYFGSGALPEWAFTAPTDRRAA</sequence>
<evidence type="ECO:0000313" key="1">
    <source>
        <dbReference type="EMBL" id="QAY74459.1"/>
    </source>
</evidence>
<dbReference type="AlphaFoldDB" id="A0A4P6FIR0"/>
<keyword evidence="2" id="KW-1185">Reference proteome</keyword>
<evidence type="ECO:0000313" key="2">
    <source>
        <dbReference type="Proteomes" id="UP000291259"/>
    </source>
</evidence>
<dbReference type="Proteomes" id="UP000291259">
    <property type="component" value="Chromosome"/>
</dbReference>
<dbReference type="Pfam" id="PF13830">
    <property type="entry name" value="DUF4192"/>
    <property type="match status" value="1"/>
</dbReference>